<dbReference type="Gene3D" id="3.40.50.1010">
    <property type="entry name" value="5'-nuclease"/>
    <property type="match status" value="1"/>
</dbReference>
<dbReference type="InterPro" id="IPR029060">
    <property type="entry name" value="PIN-like_dom_sf"/>
</dbReference>
<organism evidence="1 2">
    <name type="scientific">Sugiyamaella lignohabitans</name>
    <dbReference type="NCBI Taxonomy" id="796027"/>
    <lineage>
        <taxon>Eukaryota</taxon>
        <taxon>Fungi</taxon>
        <taxon>Dikarya</taxon>
        <taxon>Ascomycota</taxon>
        <taxon>Saccharomycotina</taxon>
        <taxon>Dipodascomycetes</taxon>
        <taxon>Dipodascales</taxon>
        <taxon>Trichomonascaceae</taxon>
        <taxon>Sugiyamaella</taxon>
    </lineage>
</organism>
<name>A0A167FED7_9ASCO</name>
<evidence type="ECO:0000313" key="2">
    <source>
        <dbReference type="Proteomes" id="UP000189580"/>
    </source>
</evidence>
<evidence type="ECO:0008006" key="3">
    <source>
        <dbReference type="Google" id="ProtNLM"/>
    </source>
</evidence>
<dbReference type="Proteomes" id="UP000189580">
    <property type="component" value="Chromosome b"/>
</dbReference>
<accession>A0A167FED7</accession>
<reference evidence="1 2" key="1">
    <citation type="submission" date="2016-02" db="EMBL/GenBank/DDBJ databases">
        <title>Complete genome sequence and transcriptome regulation of the pentose utilising yeast Sugiyamaella lignohabitans.</title>
        <authorList>
            <person name="Bellasio M."/>
            <person name="Peymann A."/>
            <person name="Valli M."/>
            <person name="Sipitzky M."/>
            <person name="Graf A."/>
            <person name="Sauer M."/>
            <person name="Marx H."/>
            <person name="Mattanovich D."/>
        </authorList>
    </citation>
    <scope>NUCLEOTIDE SEQUENCE [LARGE SCALE GENOMIC DNA]</scope>
    <source>
        <strain evidence="1 2">CBS 10342</strain>
    </source>
</reference>
<protein>
    <recommendedName>
        <fullName evidence="3">Asteroid domain-containing protein</fullName>
    </recommendedName>
</protein>
<dbReference type="AlphaFoldDB" id="A0A167FED7"/>
<dbReference type="OrthoDB" id="4092488at2759"/>
<evidence type="ECO:0000313" key="1">
    <source>
        <dbReference type="EMBL" id="ANB15193.1"/>
    </source>
</evidence>
<gene>
    <name evidence="1" type="ORF">AWJ20_2817</name>
</gene>
<proteinExistence type="predicted"/>
<sequence length="444" mass="50686">MGIWGLTRDVQGYARKIDDDFFRDSEIYIDGPSLAHIMGDAQDSISIASFERLIQDATGLLEDIKKLKPKSIQIVFDGTLPLEKLETRVGRRRSQFNNRKEKHIFAVSTILYVVLKEKHPNVDVSIAAEEADDALVSIIASSTSSNRKIIFTNDSDFYTFIYPGDVEVLSYPRYGPYYNQDNRLIIPDRAINVKSCREVATRTLRFATGKPLRTPSPTYRESQMEKGFTFLNPMHEFVNIYDQTGKFMSFLPVLTKTRNSSAPWTITVMYRSYAYSLMIRQYCKLHDKPLPPAGTKVKEYLQDLEFYVARDVPILLDELPSTDKLYYDYKGELDDTFKDNDTIASLVLDDIKTTVEQRKIDKKLLESAILKALDKDIQDVVSVPPEVMGEIHGSLYSRLMAELMVNKTTTIGASKIGYAMWRFKSGRLTDNKDTLAQEMSKLAL</sequence>
<dbReference type="SUPFAM" id="SSF88723">
    <property type="entry name" value="PIN domain-like"/>
    <property type="match status" value="1"/>
</dbReference>
<keyword evidence="2" id="KW-1185">Reference proteome</keyword>
<dbReference type="RefSeq" id="XP_018737670.1">
    <property type="nucleotide sequence ID" value="XM_018879788.1"/>
</dbReference>
<dbReference type="GeneID" id="30034770"/>
<dbReference type="KEGG" id="slb:AWJ20_2817"/>
<dbReference type="EMBL" id="CP014503">
    <property type="protein sequence ID" value="ANB15193.1"/>
    <property type="molecule type" value="Genomic_DNA"/>
</dbReference>